<gene>
    <name evidence="2" type="ORF">FHS68_003391</name>
</gene>
<evidence type="ECO:0000256" key="1">
    <source>
        <dbReference type="SAM" id="Phobius"/>
    </source>
</evidence>
<feature type="transmembrane region" description="Helical" evidence="1">
    <location>
        <begin position="165"/>
        <end position="181"/>
    </location>
</feature>
<organism evidence="2 3">
    <name type="scientific">Dyadobacter arcticus</name>
    <dbReference type="NCBI Taxonomy" id="1078754"/>
    <lineage>
        <taxon>Bacteria</taxon>
        <taxon>Pseudomonadati</taxon>
        <taxon>Bacteroidota</taxon>
        <taxon>Cytophagia</taxon>
        <taxon>Cytophagales</taxon>
        <taxon>Spirosomataceae</taxon>
        <taxon>Dyadobacter</taxon>
    </lineage>
</organism>
<accession>A0ABX0UQ06</accession>
<feature type="transmembrane region" description="Helical" evidence="1">
    <location>
        <begin position="103"/>
        <end position="123"/>
    </location>
</feature>
<comment type="caution">
    <text evidence="2">The sequence shown here is derived from an EMBL/GenBank/DDBJ whole genome shotgun (WGS) entry which is preliminary data.</text>
</comment>
<dbReference type="EMBL" id="JAASQJ010000003">
    <property type="protein sequence ID" value="NIJ54209.1"/>
    <property type="molecule type" value="Genomic_DNA"/>
</dbReference>
<evidence type="ECO:0000313" key="2">
    <source>
        <dbReference type="EMBL" id="NIJ54209.1"/>
    </source>
</evidence>
<feature type="transmembrane region" description="Helical" evidence="1">
    <location>
        <begin position="44"/>
        <end position="65"/>
    </location>
</feature>
<reference evidence="2 3" key="1">
    <citation type="submission" date="2020-03" db="EMBL/GenBank/DDBJ databases">
        <title>Genomic Encyclopedia of Type Strains, Phase IV (KMG-IV): sequencing the most valuable type-strain genomes for metagenomic binning, comparative biology and taxonomic classification.</title>
        <authorList>
            <person name="Goeker M."/>
        </authorList>
    </citation>
    <scope>NUCLEOTIDE SEQUENCE [LARGE SCALE GENOMIC DNA]</scope>
    <source>
        <strain evidence="2 3">DSM 102865</strain>
    </source>
</reference>
<keyword evidence="3" id="KW-1185">Reference proteome</keyword>
<keyword evidence="1" id="KW-1133">Transmembrane helix</keyword>
<keyword evidence="1" id="KW-0472">Membrane</keyword>
<dbReference type="Proteomes" id="UP001179181">
    <property type="component" value="Unassembled WGS sequence"/>
</dbReference>
<proteinExistence type="predicted"/>
<feature type="transmembrane region" description="Helical" evidence="1">
    <location>
        <begin position="135"/>
        <end position="153"/>
    </location>
</feature>
<keyword evidence="1" id="KW-0812">Transmembrane</keyword>
<evidence type="ECO:0000313" key="3">
    <source>
        <dbReference type="Proteomes" id="UP001179181"/>
    </source>
</evidence>
<feature type="transmembrane region" description="Helical" evidence="1">
    <location>
        <begin position="7"/>
        <end position="24"/>
    </location>
</feature>
<sequence>MEKSYRYLGYYLLLFIPLIFAAFYKSYLVKFPHYEINFDNTIHIHAFLASLWVLMLIVQPFLIVNKELAWHRLVGKLSYVVFPLLILSFIPGIAKLINSGETIFIFFPISDCLYMIVLYSLAIFYKKKSPKHMRFMIASSLALLGPTIGRIFPRYFDMSEVDAQTVQYAITFSILFALILMDRKNKRDYNPYSIAAGLVVIHAAVFYFLFL</sequence>
<feature type="transmembrane region" description="Helical" evidence="1">
    <location>
        <begin position="77"/>
        <end position="97"/>
    </location>
</feature>
<protein>
    <submittedName>
        <fullName evidence="2">Uncharacterized protein</fullName>
    </submittedName>
</protein>
<feature type="transmembrane region" description="Helical" evidence="1">
    <location>
        <begin position="193"/>
        <end position="210"/>
    </location>
</feature>
<dbReference type="RefSeq" id="WP_167272053.1">
    <property type="nucleotide sequence ID" value="NZ_JAASQJ010000003.1"/>
</dbReference>
<name>A0ABX0UQ06_9BACT</name>